<feature type="compositionally biased region" description="Low complexity" evidence="4">
    <location>
        <begin position="526"/>
        <end position="547"/>
    </location>
</feature>
<keyword evidence="3" id="KW-0547">Nucleotide-binding</keyword>
<dbReference type="Pfam" id="PF01504">
    <property type="entry name" value="PIP5K"/>
    <property type="match status" value="1"/>
</dbReference>
<dbReference type="CDD" id="cd17301">
    <property type="entry name" value="PIPKc_PIP5KI"/>
    <property type="match status" value="1"/>
</dbReference>
<dbReference type="PANTHER" id="PTHR23086:SF54">
    <property type="entry name" value="PHOSPHATIDYLINOSITOL 4-PHOSPHATE 5-KINASE TYPE-1 ALPHA"/>
    <property type="match status" value="1"/>
</dbReference>
<feature type="region of interest" description="Disordered" evidence="4">
    <location>
        <begin position="455"/>
        <end position="563"/>
    </location>
</feature>
<dbReference type="InterPro" id="IPR023610">
    <property type="entry name" value="PInositol-4/5-P-5/4-kinase"/>
</dbReference>
<keyword evidence="3" id="KW-0418">Kinase</keyword>
<evidence type="ECO:0000256" key="4">
    <source>
        <dbReference type="SAM" id="MobiDB-lite"/>
    </source>
</evidence>
<feature type="region of interest" description="Disordered" evidence="4">
    <location>
        <begin position="28"/>
        <end position="59"/>
    </location>
</feature>
<dbReference type="AlphaFoldDB" id="A0AAW0N9A0"/>
<dbReference type="FunFam" id="3.30.800.10:FF:000001">
    <property type="entry name" value="phosphatidylinositol 4-phosphate 5-kinase type-1 gamma"/>
    <property type="match status" value="1"/>
</dbReference>
<feature type="domain" description="PIPK" evidence="5">
    <location>
        <begin position="72"/>
        <end position="447"/>
    </location>
</feature>
<proteinExistence type="predicted"/>
<dbReference type="EMBL" id="JBBPFD010000019">
    <property type="protein sequence ID" value="KAK7886805.1"/>
    <property type="molecule type" value="Genomic_DNA"/>
</dbReference>
<feature type="compositionally biased region" description="Polar residues" evidence="4">
    <location>
        <begin position="41"/>
        <end position="51"/>
    </location>
</feature>
<dbReference type="GO" id="GO:0005886">
    <property type="term" value="C:plasma membrane"/>
    <property type="evidence" value="ECO:0007669"/>
    <property type="project" value="TreeGrafter"/>
</dbReference>
<dbReference type="InterPro" id="IPR002498">
    <property type="entry name" value="PInositol-4-P-4/5-kinase_core"/>
</dbReference>
<keyword evidence="3" id="KW-0067">ATP-binding</keyword>
<dbReference type="InterPro" id="IPR027483">
    <property type="entry name" value="PInositol-4-P-4/5-kinase_C_sf"/>
</dbReference>
<dbReference type="Gene3D" id="3.30.810.10">
    <property type="entry name" value="2-Layer Sandwich"/>
    <property type="match status" value="1"/>
</dbReference>
<comment type="subcellular location">
    <subcellularLocation>
        <location evidence="1">Cytoplasm</location>
    </subcellularLocation>
</comment>
<comment type="caution">
    <text evidence="6">The sequence shown here is derived from an EMBL/GenBank/DDBJ whole genome shotgun (WGS) entry which is preliminary data.</text>
</comment>
<evidence type="ECO:0000313" key="7">
    <source>
        <dbReference type="Proteomes" id="UP001460270"/>
    </source>
</evidence>
<dbReference type="InterPro" id="IPR027484">
    <property type="entry name" value="PInositol-4-P-5-kinase_N"/>
</dbReference>
<keyword evidence="3" id="KW-0808">Transferase</keyword>
<protein>
    <recommendedName>
        <fullName evidence="5">PIPK domain-containing protein</fullName>
    </recommendedName>
</protein>
<keyword evidence="2" id="KW-0963">Cytoplasm</keyword>
<dbReference type="Gene3D" id="3.30.800.10">
    <property type="entry name" value="Phosphatidylinositol Phosphate Kinase II Beta"/>
    <property type="match status" value="1"/>
</dbReference>
<dbReference type="SMART" id="SM00330">
    <property type="entry name" value="PIPKc"/>
    <property type="match status" value="1"/>
</dbReference>
<accession>A0AAW0N9A0</accession>
<evidence type="ECO:0000256" key="1">
    <source>
        <dbReference type="ARBA" id="ARBA00004496"/>
    </source>
</evidence>
<evidence type="ECO:0000259" key="5">
    <source>
        <dbReference type="PROSITE" id="PS51455"/>
    </source>
</evidence>
<dbReference type="GO" id="GO:0005524">
    <property type="term" value="F:ATP binding"/>
    <property type="evidence" value="ECO:0007669"/>
    <property type="project" value="UniProtKB-UniRule"/>
</dbReference>
<evidence type="ECO:0000256" key="3">
    <source>
        <dbReference type="PROSITE-ProRule" id="PRU00781"/>
    </source>
</evidence>
<evidence type="ECO:0000313" key="6">
    <source>
        <dbReference type="EMBL" id="KAK7886805.1"/>
    </source>
</evidence>
<keyword evidence="7" id="KW-1185">Reference proteome</keyword>
<name>A0AAW0N9A0_9GOBI</name>
<reference evidence="7" key="1">
    <citation type="submission" date="2024-04" db="EMBL/GenBank/DDBJ databases">
        <title>Salinicola lusitanus LLJ914,a marine bacterium isolated from the Okinawa Trough.</title>
        <authorList>
            <person name="Li J."/>
        </authorList>
    </citation>
    <scope>NUCLEOTIDE SEQUENCE [LARGE SCALE GENOMIC DNA]</scope>
</reference>
<dbReference type="SUPFAM" id="SSF56104">
    <property type="entry name" value="SAICAR synthase-like"/>
    <property type="match status" value="1"/>
</dbReference>
<dbReference type="Proteomes" id="UP001460270">
    <property type="component" value="Unassembled WGS sequence"/>
</dbReference>
<evidence type="ECO:0000256" key="2">
    <source>
        <dbReference type="ARBA" id="ARBA00022490"/>
    </source>
</evidence>
<organism evidence="6 7">
    <name type="scientific">Mugilogobius chulae</name>
    <name type="common">yellowstripe goby</name>
    <dbReference type="NCBI Taxonomy" id="88201"/>
    <lineage>
        <taxon>Eukaryota</taxon>
        <taxon>Metazoa</taxon>
        <taxon>Chordata</taxon>
        <taxon>Craniata</taxon>
        <taxon>Vertebrata</taxon>
        <taxon>Euteleostomi</taxon>
        <taxon>Actinopterygii</taxon>
        <taxon>Neopterygii</taxon>
        <taxon>Teleostei</taxon>
        <taxon>Neoteleostei</taxon>
        <taxon>Acanthomorphata</taxon>
        <taxon>Gobiaria</taxon>
        <taxon>Gobiiformes</taxon>
        <taxon>Gobioidei</taxon>
        <taxon>Gobiidae</taxon>
        <taxon>Gobionellinae</taxon>
        <taxon>Mugilogobius</taxon>
    </lineage>
</organism>
<dbReference type="PROSITE" id="PS51455">
    <property type="entry name" value="PIPK"/>
    <property type="match status" value="1"/>
</dbReference>
<dbReference type="PANTHER" id="PTHR23086">
    <property type="entry name" value="PHOSPHATIDYLINOSITOL-4-PHOSPHATE 5-KINASE"/>
    <property type="match status" value="1"/>
</dbReference>
<sequence length="580" mass="64503">MATAGTESGSTAPPDIRTQFWRRALQRGTSSIRKMAPSEMPGSSGTTQSMKKTIGHRGVETTTGETTYKKTTSSALKGAIQLGIAHTVGSLSQKAERDVLMQDFVVVESIFFPSEGSNLTPAHHYSDFRFKTYAPIAFRYFRELFGIRPDDYLYSLCNEPLIELSNPGASGSLFYVSSDDEFIIKTVQHKEAEFLQKLLPGYFMNINQNKRTLLPKFYGLYCVQAGGKNIRIVVMNNLLPRIIPMHFKYDLKGSTYKRRASPKEREKAVPTYKDLDFIQDLPDGLLMEADNYNALSKTIQRDCLLLQSFKIMDYSLLMGIHNMDQAHARETVVTLKQRGVRGCSDPRPTRPQTQKSLYCTAMESIQGEARGKGALDSEDHMGGIPARNSKGERLLIYIGIIDILQSYRFIKKLEHSWKALVHDGDTVSVHRPGFYAERFQQFMCNTVFRKIPLKASPSKKSRSGGPGGLRRAPTLGAPTPLTHTQSMDPRIVHHPHYKSTESEGEAGVQSGRPDLLPRTPPPADGPPDAEANLSTSSVGSTGVTTSTPRLRSVGVEVHKSENTELEQIALHSLDAEELQM</sequence>
<dbReference type="GO" id="GO:0046854">
    <property type="term" value="P:phosphatidylinositol phosphate biosynthetic process"/>
    <property type="evidence" value="ECO:0007669"/>
    <property type="project" value="TreeGrafter"/>
</dbReference>
<dbReference type="GO" id="GO:0016308">
    <property type="term" value="F:1-phosphatidylinositol-4-phosphate 5-kinase activity"/>
    <property type="evidence" value="ECO:0007669"/>
    <property type="project" value="TreeGrafter"/>
</dbReference>
<gene>
    <name evidence="6" type="ORF">WMY93_026426</name>
</gene>
<dbReference type="GO" id="GO:0005737">
    <property type="term" value="C:cytoplasm"/>
    <property type="evidence" value="ECO:0007669"/>
    <property type="project" value="UniProtKB-SubCell"/>
</dbReference>